<evidence type="ECO:0008006" key="3">
    <source>
        <dbReference type="Google" id="ProtNLM"/>
    </source>
</evidence>
<comment type="caution">
    <text evidence="1">The sequence shown here is derived from an EMBL/GenBank/DDBJ whole genome shotgun (WGS) entry which is preliminary data.</text>
</comment>
<dbReference type="Proteomes" id="UP000828390">
    <property type="component" value="Unassembled WGS sequence"/>
</dbReference>
<organism evidence="1 2">
    <name type="scientific">Dreissena polymorpha</name>
    <name type="common">Zebra mussel</name>
    <name type="synonym">Mytilus polymorpha</name>
    <dbReference type="NCBI Taxonomy" id="45954"/>
    <lineage>
        <taxon>Eukaryota</taxon>
        <taxon>Metazoa</taxon>
        <taxon>Spiralia</taxon>
        <taxon>Lophotrochozoa</taxon>
        <taxon>Mollusca</taxon>
        <taxon>Bivalvia</taxon>
        <taxon>Autobranchia</taxon>
        <taxon>Heteroconchia</taxon>
        <taxon>Euheterodonta</taxon>
        <taxon>Imparidentia</taxon>
        <taxon>Neoheterodontei</taxon>
        <taxon>Myida</taxon>
        <taxon>Dreissenoidea</taxon>
        <taxon>Dreissenidae</taxon>
        <taxon>Dreissena</taxon>
    </lineage>
</organism>
<evidence type="ECO:0000313" key="1">
    <source>
        <dbReference type="EMBL" id="KAH3867909.1"/>
    </source>
</evidence>
<proteinExistence type="predicted"/>
<reference evidence="1" key="1">
    <citation type="journal article" date="2019" name="bioRxiv">
        <title>The Genome of the Zebra Mussel, Dreissena polymorpha: A Resource for Invasive Species Research.</title>
        <authorList>
            <person name="McCartney M.A."/>
            <person name="Auch B."/>
            <person name="Kono T."/>
            <person name="Mallez S."/>
            <person name="Zhang Y."/>
            <person name="Obille A."/>
            <person name="Becker A."/>
            <person name="Abrahante J.E."/>
            <person name="Garbe J."/>
            <person name="Badalamenti J.P."/>
            <person name="Herman A."/>
            <person name="Mangelson H."/>
            <person name="Liachko I."/>
            <person name="Sullivan S."/>
            <person name="Sone E.D."/>
            <person name="Koren S."/>
            <person name="Silverstein K.A.T."/>
            <person name="Beckman K.B."/>
            <person name="Gohl D.M."/>
        </authorList>
    </citation>
    <scope>NUCLEOTIDE SEQUENCE</scope>
    <source>
        <strain evidence="1">Duluth1</strain>
        <tissue evidence="1">Whole animal</tissue>
    </source>
</reference>
<evidence type="ECO:0000313" key="2">
    <source>
        <dbReference type="Proteomes" id="UP000828390"/>
    </source>
</evidence>
<gene>
    <name evidence="1" type="ORF">DPMN_031046</name>
</gene>
<dbReference type="EMBL" id="JAIWYP010000002">
    <property type="protein sequence ID" value="KAH3867909.1"/>
    <property type="molecule type" value="Genomic_DNA"/>
</dbReference>
<name>A0A9D4M212_DREPO</name>
<accession>A0A9D4M212</accession>
<reference evidence="1" key="2">
    <citation type="submission" date="2020-11" db="EMBL/GenBank/DDBJ databases">
        <authorList>
            <person name="McCartney M.A."/>
            <person name="Auch B."/>
            <person name="Kono T."/>
            <person name="Mallez S."/>
            <person name="Becker A."/>
            <person name="Gohl D.M."/>
            <person name="Silverstein K.A.T."/>
            <person name="Koren S."/>
            <person name="Bechman K.B."/>
            <person name="Herman A."/>
            <person name="Abrahante J.E."/>
            <person name="Garbe J."/>
        </authorList>
    </citation>
    <scope>NUCLEOTIDE SEQUENCE</scope>
    <source>
        <strain evidence="1">Duluth1</strain>
        <tissue evidence="1">Whole animal</tissue>
    </source>
</reference>
<keyword evidence="2" id="KW-1185">Reference proteome</keyword>
<protein>
    <recommendedName>
        <fullName evidence="3">MULE transposase domain-containing protein</fullName>
    </recommendedName>
</protein>
<sequence length="93" mass="10771">MFKEAPVLPIAFMIRERKFQSCHESFVDILKQQIPNLDSKHVMIVTDQEQAIEGAFETTLENAKVVNCWVHILNDVKFWVLKHSGTMEDRIGV</sequence>
<dbReference type="AlphaFoldDB" id="A0A9D4M212"/>